<evidence type="ECO:0000313" key="3">
    <source>
        <dbReference type="Proteomes" id="UP000002377"/>
    </source>
</evidence>
<gene>
    <name evidence="2" type="ordered locus">TherJR_2499</name>
</gene>
<evidence type="ECO:0000313" key="2">
    <source>
        <dbReference type="EMBL" id="ADG83336.1"/>
    </source>
</evidence>
<reference evidence="2 3" key="1">
    <citation type="submission" date="2010-05" db="EMBL/GenBank/DDBJ databases">
        <title>Complete sequence of Thermincola sp. JR.</title>
        <authorList>
            <consortium name="US DOE Joint Genome Institute"/>
            <person name="Lucas S."/>
            <person name="Copeland A."/>
            <person name="Lapidus A."/>
            <person name="Cheng J.-F."/>
            <person name="Bruce D."/>
            <person name="Goodwin L."/>
            <person name="Pitluck S."/>
            <person name="Chertkov O."/>
            <person name="Detter J.C."/>
            <person name="Han C."/>
            <person name="Tapia R."/>
            <person name="Land M."/>
            <person name="Hauser L."/>
            <person name="Kyrpides N."/>
            <person name="Mikhailova N."/>
            <person name="Hazen T.C."/>
            <person name="Woyke T."/>
        </authorList>
    </citation>
    <scope>NUCLEOTIDE SEQUENCE [LARGE SCALE GENOMIC DNA]</scope>
    <source>
        <strain evidence="2 3">JR</strain>
    </source>
</reference>
<dbReference type="HOGENOM" id="CLU_139132_0_0_9"/>
<protein>
    <recommendedName>
        <fullName evidence="1">Prenylated flavin chaperone LpdD-like domain-containing protein</fullName>
    </recommendedName>
</protein>
<organism evidence="2 3">
    <name type="scientific">Thermincola potens (strain JR)</name>
    <dbReference type="NCBI Taxonomy" id="635013"/>
    <lineage>
        <taxon>Bacteria</taxon>
        <taxon>Bacillati</taxon>
        <taxon>Bacillota</taxon>
        <taxon>Clostridia</taxon>
        <taxon>Eubacteriales</taxon>
        <taxon>Thermincolaceae</taxon>
        <taxon>Thermincola</taxon>
    </lineage>
</organism>
<dbReference type="Proteomes" id="UP000002377">
    <property type="component" value="Chromosome"/>
</dbReference>
<dbReference type="EMBL" id="CP002028">
    <property type="protein sequence ID" value="ADG83336.1"/>
    <property type="molecule type" value="Genomic_DNA"/>
</dbReference>
<feature type="domain" description="Prenylated flavin chaperone LpdD-like" evidence="1">
    <location>
        <begin position="18"/>
        <end position="131"/>
    </location>
</feature>
<proteinExistence type="predicted"/>
<dbReference type="Pfam" id="PF21758">
    <property type="entry name" value="PAC_bac"/>
    <property type="match status" value="1"/>
</dbReference>
<evidence type="ECO:0000259" key="1">
    <source>
        <dbReference type="Pfam" id="PF21758"/>
    </source>
</evidence>
<dbReference type="STRING" id="635013.TherJR_2499"/>
<dbReference type="InterPro" id="IPR048844">
    <property type="entry name" value="LpdD_chaperone-like"/>
</dbReference>
<name>D5XAY2_THEPJ</name>
<dbReference type="AlphaFoldDB" id="D5XAY2"/>
<accession>D5XAY2</accession>
<dbReference type="KEGG" id="tjr:TherJR_2499"/>
<keyword evidence="3" id="KW-1185">Reference proteome</keyword>
<dbReference type="eggNOG" id="ENOG5032Z3Y">
    <property type="taxonomic scope" value="Bacteria"/>
</dbReference>
<sequence length="157" mass="16985">MLYRVNESMQEIRVSSGEGRYKINILAVITGEGIAVTLTGGEKPHVGGTALSVPRTSLQDQGCLSCDTWITPVPGHKDAEMAASVGERLCRETGLVAAVVAGVHIDGAEDWEIRQLVANASVAADKLCHEIKKLQESNHAYQPEKFYEDAAKRKPNN</sequence>